<accession>A0A8T0AS91</accession>
<dbReference type="GO" id="GO:0006417">
    <property type="term" value="P:regulation of translation"/>
    <property type="evidence" value="ECO:0007669"/>
    <property type="project" value="TreeGrafter"/>
</dbReference>
<dbReference type="GO" id="GO:0034198">
    <property type="term" value="P:cellular response to amino acid starvation"/>
    <property type="evidence" value="ECO:0007669"/>
    <property type="project" value="TreeGrafter"/>
</dbReference>
<reference evidence="3" key="1">
    <citation type="submission" date="2020-08" db="EMBL/GenBank/DDBJ databases">
        <title>Chromosome-level assembly of Southern catfish (Silurus meridionalis) provides insights into visual adaptation to the nocturnal and benthic lifestyles.</title>
        <authorList>
            <person name="Zhang Y."/>
            <person name="Wang D."/>
            <person name="Peng Z."/>
        </authorList>
    </citation>
    <scope>NUCLEOTIDE SEQUENCE</scope>
    <source>
        <strain evidence="3">SWU-2019-XX</strain>
        <tissue evidence="3">Muscle</tissue>
    </source>
</reference>
<dbReference type="PANTHER" id="PTHR23346">
    <property type="entry name" value="TRANSLATIONAL ACTIVATOR GCN1-RELATED"/>
    <property type="match status" value="1"/>
</dbReference>
<protein>
    <recommendedName>
        <fullName evidence="2">Stalled ribosome sensor GCN1-like N-terminal domain-containing protein</fullName>
    </recommendedName>
</protein>
<gene>
    <name evidence="3" type="ORF">HF521_006921</name>
</gene>
<name>A0A8T0AS91_SILME</name>
<feature type="domain" description="Stalled ribosome sensor GCN1-like N-terminal" evidence="2">
    <location>
        <begin position="220"/>
        <end position="353"/>
    </location>
</feature>
<sequence>MAADTQVSDTLKKFAVKVTTSSVKERKQILGELKECITGKNLPEPAIKGLCKLFCLTLHRYRDAASRRAVLSVIDLLAQSQPDAIAAQLPSALLSCGVVSKGIMPGKSTASAACCALPWTCIIVRIVFPMPESRKGPQWEKVVELQSLLLAEVLGGASRNAIKSTTKRFDKLWKDIPGLVEQYMSTLLSLDQSPSSLPLLAACVDFCASLKDMATINKHKAAMLDLYLKSVLMSKTRPFKHILVRSGSLLRHVSHSEFKEQLLPTLLKALLRSPENSMQTISSMLVSLTLDLSQYALDIGKGLASQLKASNIELMEHAVQAIQNLAQQCSDPTAIQDLVTHLFGILGGSEGKLTVVAQKMNVLSGVKSCSCHAVSGSSSQSLSSSVALQFIPFLQQEVHEGTLVHAVSVMSHWMARLNKEVPSPIRDWIKKAFTLKSSTSAVRHAYLQAMLKTFKGDTLAQAVDFVPLLIQTVEKAAAQSSQHTLLSEAVAASVLLCHLSMLDSIPESKLTSFWNLILDEKKTLFTTEKFLIQTSDEALCTILQLCERLFLDHPQRLNNKKAEMYHRAMVAVLVCRVYQVRKRAHQSVKKLLSSMGSSGLAHGLLRELSLIINKHKVLPTEALHTETGELTELGRLYIHPWILLEALKVLCAGAGQWNDTSEAEKLALDIITVAHHPSIVATKPDLWPLLLSSLKMDAAVFIDQHIQSIVPLLLEGNADNQAVRNAIGELSVLSPGKLLSCVMDHVIQRLSNPALKQVTRQEYAIMKTPEGVLFDNSIIMG</sequence>
<dbReference type="Pfam" id="PF24993">
    <property type="entry name" value="GNC1_N"/>
    <property type="match status" value="1"/>
</dbReference>
<dbReference type="GO" id="GO:0019887">
    <property type="term" value="F:protein kinase regulator activity"/>
    <property type="evidence" value="ECO:0007669"/>
    <property type="project" value="TreeGrafter"/>
</dbReference>
<keyword evidence="1" id="KW-0677">Repeat</keyword>
<keyword evidence="4" id="KW-1185">Reference proteome</keyword>
<proteinExistence type="predicted"/>
<dbReference type="Proteomes" id="UP000606274">
    <property type="component" value="Unassembled WGS sequence"/>
</dbReference>
<dbReference type="SUPFAM" id="SSF48371">
    <property type="entry name" value="ARM repeat"/>
    <property type="match status" value="1"/>
</dbReference>
<dbReference type="InterPro" id="IPR016024">
    <property type="entry name" value="ARM-type_fold"/>
</dbReference>
<dbReference type="InterPro" id="IPR056810">
    <property type="entry name" value="GNC1-like_N"/>
</dbReference>
<evidence type="ECO:0000259" key="2">
    <source>
        <dbReference type="Pfam" id="PF24993"/>
    </source>
</evidence>
<dbReference type="GO" id="GO:0005829">
    <property type="term" value="C:cytosol"/>
    <property type="evidence" value="ECO:0007669"/>
    <property type="project" value="TreeGrafter"/>
</dbReference>
<evidence type="ECO:0000256" key="1">
    <source>
        <dbReference type="ARBA" id="ARBA00022737"/>
    </source>
</evidence>
<comment type="caution">
    <text evidence="3">The sequence shown here is derived from an EMBL/GenBank/DDBJ whole genome shotgun (WGS) entry which is preliminary data.</text>
</comment>
<organism evidence="3 4">
    <name type="scientific">Silurus meridionalis</name>
    <name type="common">Southern catfish</name>
    <name type="synonym">Silurus soldatovi meridionalis</name>
    <dbReference type="NCBI Taxonomy" id="175797"/>
    <lineage>
        <taxon>Eukaryota</taxon>
        <taxon>Metazoa</taxon>
        <taxon>Chordata</taxon>
        <taxon>Craniata</taxon>
        <taxon>Vertebrata</taxon>
        <taxon>Euteleostomi</taxon>
        <taxon>Actinopterygii</taxon>
        <taxon>Neopterygii</taxon>
        <taxon>Teleostei</taxon>
        <taxon>Ostariophysi</taxon>
        <taxon>Siluriformes</taxon>
        <taxon>Siluridae</taxon>
        <taxon>Silurus</taxon>
    </lineage>
</organism>
<evidence type="ECO:0000313" key="4">
    <source>
        <dbReference type="Proteomes" id="UP000606274"/>
    </source>
</evidence>
<dbReference type="EMBL" id="JABFDY010000017">
    <property type="protein sequence ID" value="KAF7695198.1"/>
    <property type="molecule type" value="Genomic_DNA"/>
</dbReference>
<dbReference type="AlphaFoldDB" id="A0A8T0AS91"/>
<evidence type="ECO:0000313" key="3">
    <source>
        <dbReference type="EMBL" id="KAF7695198.1"/>
    </source>
</evidence>
<dbReference type="PANTHER" id="PTHR23346:SF7">
    <property type="entry name" value="STALLED RIBOSOME SENSOR GCN1"/>
    <property type="match status" value="1"/>
</dbReference>